<protein>
    <submittedName>
        <fullName evidence="7">O-Antigen ligase</fullName>
    </submittedName>
</protein>
<sequence length="470" mass="50648">MLVPALLAGLAVALLLAARAPKLSVVTQVVGVVLVGYVLGYDFWHADAGPIPLTLERLALVAVVGLAAWRLWVGQAPRPVPIGLDWSIALLCGYLTISCLLNKPGDSVELPTSPLFRLVVSFWAPAALYAVLRTSVIDGPAARWLMTLLACLGVYLGVTALLETAGVWSLVFPKYIANPELGLHFGRARGPALNSVSLGVHLVVCCTAAWLLIPRASRPMQLFWFGACGLMALGVVLTFTRSTWLGLMGAVLVVTCLQLPRVWRKPAFVTASVLGVLLLVVGKDAIVELKREDSGAVSAHSVQQREAFAYVSAQMFKDTPLWGVGFGRFYDKKLPYLTDRRQSFELESIRPLHHHNTLLGLLVETGMLGLFAFLAVLAGMAWVGWRLAHDMTLSSDCNRLGLLCLGAVVNYLPSALFHDLSLIHSEQWLLFTVAGAATGCWLNADRSAIESDDALPFPSVADAPPQQAVA</sequence>
<feature type="transmembrane region" description="Helical" evidence="5">
    <location>
        <begin position="84"/>
        <end position="102"/>
    </location>
</feature>
<feature type="transmembrane region" description="Helical" evidence="5">
    <location>
        <begin position="192"/>
        <end position="213"/>
    </location>
</feature>
<evidence type="ECO:0000256" key="3">
    <source>
        <dbReference type="ARBA" id="ARBA00022989"/>
    </source>
</evidence>
<feature type="transmembrane region" description="Helical" evidence="5">
    <location>
        <begin position="144"/>
        <end position="171"/>
    </location>
</feature>
<evidence type="ECO:0000313" key="7">
    <source>
        <dbReference type="EMBL" id="QDV73427.1"/>
    </source>
</evidence>
<evidence type="ECO:0000256" key="2">
    <source>
        <dbReference type="ARBA" id="ARBA00022692"/>
    </source>
</evidence>
<organism evidence="7 8">
    <name type="scientific">Botrimarina mediterranea</name>
    <dbReference type="NCBI Taxonomy" id="2528022"/>
    <lineage>
        <taxon>Bacteria</taxon>
        <taxon>Pseudomonadati</taxon>
        <taxon>Planctomycetota</taxon>
        <taxon>Planctomycetia</taxon>
        <taxon>Pirellulales</taxon>
        <taxon>Lacipirellulaceae</taxon>
        <taxon>Botrimarina</taxon>
    </lineage>
</organism>
<feature type="transmembrane region" description="Helical" evidence="5">
    <location>
        <begin position="266"/>
        <end position="282"/>
    </location>
</feature>
<dbReference type="KEGG" id="bmei:Spa11_16230"/>
<dbReference type="InterPro" id="IPR007016">
    <property type="entry name" value="O-antigen_ligase-rel_domated"/>
</dbReference>
<evidence type="ECO:0000256" key="5">
    <source>
        <dbReference type="SAM" id="Phobius"/>
    </source>
</evidence>
<feature type="transmembrane region" description="Helical" evidence="5">
    <location>
        <begin position="219"/>
        <end position="237"/>
    </location>
</feature>
<keyword evidence="2 5" id="KW-0812">Transmembrane</keyword>
<dbReference type="GO" id="GO:0016020">
    <property type="term" value="C:membrane"/>
    <property type="evidence" value="ECO:0007669"/>
    <property type="project" value="UniProtKB-SubCell"/>
</dbReference>
<dbReference type="GO" id="GO:0016874">
    <property type="term" value="F:ligase activity"/>
    <property type="evidence" value="ECO:0007669"/>
    <property type="project" value="UniProtKB-KW"/>
</dbReference>
<accession>A0A518K6M3</accession>
<feature type="transmembrane region" description="Helical" evidence="5">
    <location>
        <begin position="114"/>
        <end position="132"/>
    </location>
</feature>
<comment type="subcellular location">
    <subcellularLocation>
        <location evidence="1">Membrane</location>
        <topology evidence="1">Multi-pass membrane protein</topology>
    </subcellularLocation>
</comment>
<feature type="transmembrane region" description="Helical" evidence="5">
    <location>
        <begin position="358"/>
        <end position="385"/>
    </location>
</feature>
<gene>
    <name evidence="7" type="ORF">Spa11_16230</name>
</gene>
<keyword evidence="4 5" id="KW-0472">Membrane</keyword>
<evidence type="ECO:0000259" key="6">
    <source>
        <dbReference type="Pfam" id="PF04932"/>
    </source>
</evidence>
<keyword evidence="7" id="KW-0436">Ligase</keyword>
<dbReference type="RefSeq" id="WP_145110417.1">
    <property type="nucleotide sequence ID" value="NZ_CP036349.1"/>
</dbReference>
<feature type="transmembrane region" description="Helical" evidence="5">
    <location>
        <begin position="51"/>
        <end position="72"/>
    </location>
</feature>
<dbReference type="AlphaFoldDB" id="A0A518K6M3"/>
<dbReference type="Proteomes" id="UP000316426">
    <property type="component" value="Chromosome"/>
</dbReference>
<feature type="transmembrane region" description="Helical" evidence="5">
    <location>
        <begin position="27"/>
        <end position="44"/>
    </location>
</feature>
<feature type="domain" description="O-antigen ligase-related" evidence="6">
    <location>
        <begin position="227"/>
        <end position="374"/>
    </location>
</feature>
<dbReference type="InterPro" id="IPR051533">
    <property type="entry name" value="WaaL-like"/>
</dbReference>
<dbReference type="PANTHER" id="PTHR37422">
    <property type="entry name" value="TEICHURONIC ACID BIOSYNTHESIS PROTEIN TUAE"/>
    <property type="match status" value="1"/>
</dbReference>
<dbReference type="PANTHER" id="PTHR37422:SF23">
    <property type="entry name" value="TEICHURONIC ACID BIOSYNTHESIS PROTEIN TUAE"/>
    <property type="match status" value="1"/>
</dbReference>
<dbReference type="EMBL" id="CP036349">
    <property type="protein sequence ID" value="QDV73427.1"/>
    <property type="molecule type" value="Genomic_DNA"/>
</dbReference>
<evidence type="ECO:0000256" key="1">
    <source>
        <dbReference type="ARBA" id="ARBA00004141"/>
    </source>
</evidence>
<dbReference type="Pfam" id="PF04932">
    <property type="entry name" value="Wzy_C"/>
    <property type="match status" value="1"/>
</dbReference>
<name>A0A518K6M3_9BACT</name>
<evidence type="ECO:0000256" key="4">
    <source>
        <dbReference type="ARBA" id="ARBA00023136"/>
    </source>
</evidence>
<keyword evidence="3 5" id="KW-1133">Transmembrane helix</keyword>
<reference evidence="7 8" key="1">
    <citation type="submission" date="2019-02" db="EMBL/GenBank/DDBJ databases">
        <title>Deep-cultivation of Planctomycetes and their phenomic and genomic characterization uncovers novel biology.</title>
        <authorList>
            <person name="Wiegand S."/>
            <person name="Jogler M."/>
            <person name="Boedeker C."/>
            <person name="Pinto D."/>
            <person name="Vollmers J."/>
            <person name="Rivas-Marin E."/>
            <person name="Kohn T."/>
            <person name="Peeters S.H."/>
            <person name="Heuer A."/>
            <person name="Rast P."/>
            <person name="Oberbeckmann S."/>
            <person name="Bunk B."/>
            <person name="Jeske O."/>
            <person name="Meyerdierks A."/>
            <person name="Storesund J.E."/>
            <person name="Kallscheuer N."/>
            <person name="Luecker S."/>
            <person name="Lage O.M."/>
            <person name="Pohl T."/>
            <person name="Merkel B.J."/>
            <person name="Hornburger P."/>
            <person name="Mueller R.-W."/>
            <person name="Bruemmer F."/>
            <person name="Labrenz M."/>
            <person name="Spormann A.M."/>
            <person name="Op den Camp H."/>
            <person name="Overmann J."/>
            <person name="Amann R."/>
            <person name="Jetten M.S.M."/>
            <person name="Mascher T."/>
            <person name="Medema M.H."/>
            <person name="Devos D.P."/>
            <person name="Kaster A.-K."/>
            <person name="Ovreas L."/>
            <person name="Rohde M."/>
            <person name="Galperin M.Y."/>
            <person name="Jogler C."/>
        </authorList>
    </citation>
    <scope>NUCLEOTIDE SEQUENCE [LARGE SCALE GENOMIC DNA]</scope>
    <source>
        <strain evidence="7 8">Spa11</strain>
    </source>
</reference>
<keyword evidence="8" id="KW-1185">Reference proteome</keyword>
<proteinExistence type="predicted"/>
<evidence type="ECO:0000313" key="8">
    <source>
        <dbReference type="Proteomes" id="UP000316426"/>
    </source>
</evidence>